<evidence type="ECO:0000313" key="3">
    <source>
        <dbReference type="EMBL" id="CAF3931475.1"/>
    </source>
</evidence>
<reference evidence="2" key="1">
    <citation type="submission" date="2021-02" db="EMBL/GenBank/DDBJ databases">
        <authorList>
            <person name="Nowell W R."/>
        </authorList>
    </citation>
    <scope>NUCLEOTIDE SEQUENCE</scope>
</reference>
<dbReference type="Proteomes" id="UP000663881">
    <property type="component" value="Unassembled WGS sequence"/>
</dbReference>
<dbReference type="Proteomes" id="UP000663891">
    <property type="component" value="Unassembled WGS sequence"/>
</dbReference>
<dbReference type="EMBL" id="CAJNON010001024">
    <property type="protein sequence ID" value="CAF1418141.1"/>
    <property type="molecule type" value="Genomic_DNA"/>
</dbReference>
<sequence length="640" mass="75144">MSNTSFLLDLFQYTPPSHVALFLRLIRLYPMNIVDNYFKREKIILAIINETTNSDYKANIWPKIMSISRIPELVDQVLLSNENERLLSAIEKLQCRFELQPHRFRIYQLLPISKICIICQGILGEPKFDEICNIIGRNDIYNAVLYKNECCDMIYKYGYIRNRRTRERLLIPDAIFKQEFIHLFDRLIYERSLLVAFTNLLHGAASNFLSYTNATNADIDQNRNFNNQLPIKNKIHSKYFAATWIWFEICRYLFFMTKLHTVQIPDIIQRLSHNMYFEANANFFYETFIKFWSRHGQIKGCQCQAKDTCMLNFVFDTHMKAHRLVCAYTSSCDESVPEMGPVAVGCPRPPLRSTSSLLKNMSTINKNKCKHYCADHYKYGLEPNIIENSTTTKSNELERNSDEFEDTDECTVHRDEDDTQYKRRIAGFMAIVSNCNVIIGWNESIRSEGMRRNAYHLLKYLHLGGILPQAVAYDSACTFLAYLKNQYCVSVMPSLYVDELLQKKYCIDRFHRRNHTRPECKTVLSCSHPDNRPFFDGQNIQVCEQLFAHFTKPKAALRSITWPYSNIFYCLIFHLRNCSETQIFPDNPYLAVKSNIPPPVSDLLEWTHIMTSHNYQLQQQKQGDCRREDDDIEGPYNEYE</sequence>
<protein>
    <submittedName>
        <fullName evidence="2">Uncharacterized protein</fullName>
    </submittedName>
</protein>
<organism evidence="2 4">
    <name type="scientific">Adineta steineri</name>
    <dbReference type="NCBI Taxonomy" id="433720"/>
    <lineage>
        <taxon>Eukaryota</taxon>
        <taxon>Metazoa</taxon>
        <taxon>Spiralia</taxon>
        <taxon>Gnathifera</taxon>
        <taxon>Rotifera</taxon>
        <taxon>Eurotatoria</taxon>
        <taxon>Bdelloidea</taxon>
        <taxon>Adinetida</taxon>
        <taxon>Adinetidae</taxon>
        <taxon>Adineta</taxon>
    </lineage>
</organism>
<evidence type="ECO:0000256" key="1">
    <source>
        <dbReference type="SAM" id="MobiDB-lite"/>
    </source>
</evidence>
<dbReference type="OrthoDB" id="9979107at2759"/>
<dbReference type="AlphaFoldDB" id="A0A815ME07"/>
<gene>
    <name evidence="3" type="ORF">OKA104_LOCUS25849</name>
    <name evidence="2" type="ORF">VCS650_LOCUS37544</name>
</gene>
<accession>A0A815ME07</accession>
<evidence type="ECO:0000313" key="2">
    <source>
        <dbReference type="EMBL" id="CAF1418141.1"/>
    </source>
</evidence>
<dbReference type="EMBL" id="CAJOAY010002206">
    <property type="protein sequence ID" value="CAF3931475.1"/>
    <property type="molecule type" value="Genomic_DNA"/>
</dbReference>
<proteinExistence type="predicted"/>
<name>A0A815ME07_9BILA</name>
<comment type="caution">
    <text evidence="2">The sequence shown here is derived from an EMBL/GenBank/DDBJ whole genome shotgun (WGS) entry which is preliminary data.</text>
</comment>
<feature type="region of interest" description="Disordered" evidence="1">
    <location>
        <begin position="619"/>
        <end position="640"/>
    </location>
</feature>
<evidence type="ECO:0000313" key="4">
    <source>
        <dbReference type="Proteomes" id="UP000663891"/>
    </source>
</evidence>